<proteinExistence type="inferred from homology"/>
<keyword evidence="3 7" id="KW-0547">Nucleotide-binding</keyword>
<dbReference type="HAMAP" id="MF_00011">
    <property type="entry name" value="Adenylosucc_synth"/>
    <property type="match status" value="1"/>
</dbReference>
<feature type="active site" description="Proton donor" evidence="7">
    <location>
        <position position="47"/>
    </location>
</feature>
<keyword evidence="6 7" id="KW-0342">GTP-binding</keyword>
<feature type="binding site" evidence="7">
    <location>
        <begin position="404"/>
        <end position="406"/>
    </location>
    <ligand>
        <name>GTP</name>
        <dbReference type="ChEBI" id="CHEBI:37565"/>
    </ligand>
</feature>
<evidence type="ECO:0000256" key="2">
    <source>
        <dbReference type="ARBA" id="ARBA00022723"/>
    </source>
</evidence>
<keyword evidence="7" id="KW-0963">Cytoplasm</keyword>
<gene>
    <name evidence="7" type="primary">purA</name>
    <name evidence="9" type="ORF">ACFOX0_22185</name>
</gene>
<feature type="binding site" evidence="7">
    <location>
        <position position="13"/>
    </location>
    <ligand>
        <name>Mg(2+)</name>
        <dbReference type="ChEBI" id="CHEBI:18420"/>
    </ligand>
</feature>
<evidence type="ECO:0000256" key="4">
    <source>
        <dbReference type="ARBA" id="ARBA00022755"/>
    </source>
</evidence>
<dbReference type="InterPro" id="IPR042110">
    <property type="entry name" value="Adenylosuccinate_synth_dom2"/>
</dbReference>
<keyword evidence="2 7" id="KW-0479">Metal-binding</keyword>
<evidence type="ECO:0000313" key="9">
    <source>
        <dbReference type="EMBL" id="MFC4108630.1"/>
    </source>
</evidence>
<keyword evidence="5 7" id="KW-0460">Magnesium</keyword>
<dbReference type="EMBL" id="JBHSBN010000017">
    <property type="protein sequence ID" value="MFC4108630.1"/>
    <property type="molecule type" value="Genomic_DNA"/>
</dbReference>
<comment type="catalytic activity">
    <reaction evidence="7">
        <text>IMP + L-aspartate + GTP = N(6)-(1,2-dicarboxyethyl)-AMP + GDP + phosphate + 2 H(+)</text>
        <dbReference type="Rhea" id="RHEA:15753"/>
        <dbReference type="ChEBI" id="CHEBI:15378"/>
        <dbReference type="ChEBI" id="CHEBI:29991"/>
        <dbReference type="ChEBI" id="CHEBI:37565"/>
        <dbReference type="ChEBI" id="CHEBI:43474"/>
        <dbReference type="ChEBI" id="CHEBI:57567"/>
        <dbReference type="ChEBI" id="CHEBI:58053"/>
        <dbReference type="ChEBI" id="CHEBI:58189"/>
        <dbReference type="EC" id="6.3.4.4"/>
    </reaction>
</comment>
<keyword evidence="1 7" id="KW-0436">Ligase</keyword>
<dbReference type="GO" id="GO:0004019">
    <property type="term" value="F:adenylosuccinate synthase activity"/>
    <property type="evidence" value="ECO:0007669"/>
    <property type="project" value="UniProtKB-EC"/>
</dbReference>
<sequence>MTHVLVADLGFGDAGKGTIVDWLCARGVDGRPVTAVVRFNGGGQAAHTVVLPDGRTHTFAQFGAGTLRPGVRTHLSRFMVVDPLSLAAEADHLAALGVTDAFDRLTVDGAALLATPWHRAANRAREVARGADRHGSCGHGVGETMAYALAHPDDAPRVADCLAPARLGEKLALLRDRLAAELGPPGAVGVPPVGDCVAAFAAFAARVTIVDGEHLARLLRTGPAVFEGAQGVLLDEWHGFHPYTTWSTTTFANAETLLAEADCAGPTVRLGVLRVCTTRHGAGPLVTEDPTLPLTDPHNPTNRWQGPFRFGHFDAVAHRYALEVAGGVDGIALTHLDAAAPDLWICRRYDWTARLPVGPPGDLDRQAALTRRLASTVPHYDESPPTDRAGAVADALGTAVLVTSHGPTADDKLLRSGVLGRKARPGGPGPGIRSGRLSPRRPVGCPGPGASSSAPGRVFPAGGTGRVITSRIGKAAATPGT</sequence>
<accession>A0ABV8KR54</accession>
<dbReference type="InterPro" id="IPR042109">
    <property type="entry name" value="Adenylosuccinate_synth_dom1"/>
</dbReference>
<dbReference type="SUPFAM" id="SSF52540">
    <property type="entry name" value="P-loop containing nucleoside triphosphate hydrolases"/>
    <property type="match status" value="1"/>
</dbReference>
<comment type="pathway">
    <text evidence="7">Purine metabolism; AMP biosynthesis via de novo pathway; AMP from IMP: step 1/2.</text>
</comment>
<keyword evidence="4 7" id="KW-0658">Purine biosynthesis</keyword>
<name>A0ABV8KR54_9ACTN</name>
<feature type="compositionally biased region" description="Low complexity" evidence="8">
    <location>
        <begin position="431"/>
        <end position="442"/>
    </location>
</feature>
<dbReference type="Gene3D" id="3.90.170.10">
    <property type="entry name" value="Adenylosuccinate Synthetase, subunit A, domain 3"/>
    <property type="match status" value="1"/>
</dbReference>
<comment type="caution">
    <text evidence="7">Lacks conserved residue(s) required for the propagation of feature annotation.</text>
</comment>
<evidence type="ECO:0000256" key="6">
    <source>
        <dbReference type="ARBA" id="ARBA00023134"/>
    </source>
</evidence>
<dbReference type="RefSeq" id="WP_377549170.1">
    <property type="nucleotide sequence ID" value="NZ_JBHSBN010000017.1"/>
</dbReference>
<keyword evidence="10" id="KW-1185">Reference proteome</keyword>
<evidence type="ECO:0000256" key="3">
    <source>
        <dbReference type="ARBA" id="ARBA00022741"/>
    </source>
</evidence>
<dbReference type="Proteomes" id="UP001595868">
    <property type="component" value="Unassembled WGS sequence"/>
</dbReference>
<dbReference type="InterPro" id="IPR027417">
    <property type="entry name" value="P-loop_NTPase"/>
</dbReference>
<feature type="binding site" description="in other chain" evidence="7">
    <location>
        <position position="245"/>
    </location>
    <ligand>
        <name>IMP</name>
        <dbReference type="ChEBI" id="CHEBI:58053"/>
        <note>ligand shared between dimeric partners</note>
    </ligand>
</feature>
<evidence type="ECO:0000256" key="5">
    <source>
        <dbReference type="ARBA" id="ARBA00022842"/>
    </source>
</evidence>
<evidence type="ECO:0000313" key="10">
    <source>
        <dbReference type="Proteomes" id="UP001595868"/>
    </source>
</evidence>
<dbReference type="EC" id="6.3.4.4" evidence="7"/>
<evidence type="ECO:0000256" key="7">
    <source>
        <dbReference type="HAMAP-Rule" id="MF_00011"/>
    </source>
</evidence>
<comment type="subcellular location">
    <subcellularLocation>
        <location evidence="7">Cytoplasm</location>
    </subcellularLocation>
</comment>
<comment type="similarity">
    <text evidence="7">Belongs to the adenylosuccinate synthetase family.</text>
</comment>
<dbReference type="Gene3D" id="3.40.440.10">
    <property type="entry name" value="Adenylosuccinate Synthetase, subunit A, domain 1"/>
    <property type="match status" value="1"/>
</dbReference>
<dbReference type="Pfam" id="PF00709">
    <property type="entry name" value="Adenylsucc_synt"/>
    <property type="match status" value="1"/>
</dbReference>
<dbReference type="PANTHER" id="PTHR11846">
    <property type="entry name" value="ADENYLOSUCCINATE SYNTHETASE"/>
    <property type="match status" value="1"/>
</dbReference>
<feature type="region of interest" description="Disordered" evidence="8">
    <location>
        <begin position="419"/>
        <end position="481"/>
    </location>
</feature>
<comment type="function">
    <text evidence="7">Plays an important role in the de novo pathway of purine nucleotide biosynthesis. Catalyzes the first committed step in the biosynthesis of AMP from IMP.</text>
</comment>
<feature type="binding site" description="in other chain" evidence="7">
    <location>
        <position position="230"/>
    </location>
    <ligand>
        <name>IMP</name>
        <dbReference type="ChEBI" id="CHEBI:58053"/>
        <note>ligand shared between dimeric partners</note>
    </ligand>
</feature>
<comment type="subunit">
    <text evidence="7">Homodimer.</text>
</comment>
<dbReference type="PANTHER" id="PTHR11846:SF0">
    <property type="entry name" value="ADENYLOSUCCINATE SYNTHETASE"/>
    <property type="match status" value="1"/>
</dbReference>
<organism evidence="9 10">
    <name type="scientific">Micromonospora zhanjiangensis</name>
    <dbReference type="NCBI Taxonomy" id="1522057"/>
    <lineage>
        <taxon>Bacteria</taxon>
        <taxon>Bacillati</taxon>
        <taxon>Actinomycetota</taxon>
        <taxon>Actinomycetes</taxon>
        <taxon>Micromonosporales</taxon>
        <taxon>Micromonosporaceae</taxon>
        <taxon>Micromonospora</taxon>
    </lineage>
</organism>
<reference evidence="10" key="1">
    <citation type="journal article" date="2019" name="Int. J. Syst. Evol. Microbiol.">
        <title>The Global Catalogue of Microorganisms (GCM) 10K type strain sequencing project: providing services to taxonomists for standard genome sequencing and annotation.</title>
        <authorList>
            <consortium name="The Broad Institute Genomics Platform"/>
            <consortium name="The Broad Institute Genome Sequencing Center for Infectious Disease"/>
            <person name="Wu L."/>
            <person name="Ma J."/>
        </authorList>
    </citation>
    <scope>NUCLEOTIDE SEQUENCE [LARGE SCALE GENOMIC DNA]</scope>
    <source>
        <strain evidence="10">2902at01</strain>
    </source>
</reference>
<comment type="caution">
    <text evidence="9">The sequence shown here is derived from an EMBL/GenBank/DDBJ whole genome shotgun (WGS) entry which is preliminary data.</text>
</comment>
<dbReference type="InterPro" id="IPR042111">
    <property type="entry name" value="Adenylosuccinate_synth_dom3"/>
</dbReference>
<evidence type="ECO:0000256" key="1">
    <source>
        <dbReference type="ARBA" id="ARBA00022598"/>
    </source>
</evidence>
<dbReference type="Gene3D" id="1.10.300.10">
    <property type="entry name" value="Adenylosuccinate Synthetase, subunit A, domain 2"/>
    <property type="match status" value="1"/>
</dbReference>
<protein>
    <recommendedName>
        <fullName evidence="7">Adenylosuccinate synthetase</fullName>
        <shortName evidence="7">AMPSase</shortName>
        <shortName evidence="7">AdSS</shortName>
        <ecNumber evidence="7">6.3.4.4</ecNumber>
    </recommendedName>
    <alternativeName>
        <fullName evidence="7">IMP--aspartate ligase</fullName>
    </alternativeName>
</protein>
<feature type="active site" description="Proton acceptor" evidence="7">
    <location>
        <position position="13"/>
    </location>
</feature>
<dbReference type="InterPro" id="IPR001114">
    <property type="entry name" value="Adenylosuccinate_synthetase"/>
</dbReference>
<feature type="binding site" evidence="7">
    <location>
        <begin position="335"/>
        <end position="337"/>
    </location>
    <ligand>
        <name>GTP</name>
        <dbReference type="ChEBI" id="CHEBI:37565"/>
    </ligand>
</feature>
<evidence type="ECO:0000256" key="8">
    <source>
        <dbReference type="SAM" id="MobiDB-lite"/>
    </source>
</evidence>
<comment type="cofactor">
    <cofactor evidence="7">
        <name>Mg(2+)</name>
        <dbReference type="ChEBI" id="CHEBI:18420"/>
    </cofactor>
    <text evidence="7">Binds 1 Mg(2+) ion per subunit.</text>
</comment>
<dbReference type="SMART" id="SM00788">
    <property type="entry name" value="Adenylsucc_synt"/>
    <property type="match status" value="1"/>
</dbReference>